<evidence type="ECO:0000313" key="2">
    <source>
        <dbReference type="Proteomes" id="UP000790377"/>
    </source>
</evidence>
<sequence length="292" mass="32713">MRIYIEPNPKSHTFTSMAEINNQLPPKVVEFCAMFPPSARLCRFINRRSGTLLDVRPNLHVANDDVPRVMGETSFGHYISSSVWLNVDSKWLITPYGRGQAIIPVPKDGSHEVRYLTPSTTHFAPATVSPFPTSWILLPSADCLKDGPRVAYSVPRGLYEEWTCLISWPHFTRHEARMLDLRGGEPSPNQPVVICPFEHGAQSQYWCVQFIRYKPMTSIPAILPNPTVTVQGPPEPGGACPCSSPPHGGVSAPHHDGPRVYRHKTISNPGQSVSIFSIDHRKFGWNQKDWKD</sequence>
<evidence type="ECO:0000313" key="1">
    <source>
        <dbReference type="EMBL" id="KAH7911395.1"/>
    </source>
</evidence>
<dbReference type="EMBL" id="MU267680">
    <property type="protein sequence ID" value="KAH7911395.1"/>
    <property type="molecule type" value="Genomic_DNA"/>
</dbReference>
<dbReference type="Proteomes" id="UP000790377">
    <property type="component" value="Unassembled WGS sequence"/>
</dbReference>
<keyword evidence="2" id="KW-1185">Reference proteome</keyword>
<organism evidence="1 2">
    <name type="scientific">Hygrophoropsis aurantiaca</name>
    <dbReference type="NCBI Taxonomy" id="72124"/>
    <lineage>
        <taxon>Eukaryota</taxon>
        <taxon>Fungi</taxon>
        <taxon>Dikarya</taxon>
        <taxon>Basidiomycota</taxon>
        <taxon>Agaricomycotina</taxon>
        <taxon>Agaricomycetes</taxon>
        <taxon>Agaricomycetidae</taxon>
        <taxon>Boletales</taxon>
        <taxon>Coniophorineae</taxon>
        <taxon>Hygrophoropsidaceae</taxon>
        <taxon>Hygrophoropsis</taxon>
    </lineage>
</organism>
<proteinExistence type="predicted"/>
<gene>
    <name evidence="1" type="ORF">BJ138DRAFT_1179599</name>
</gene>
<protein>
    <submittedName>
        <fullName evidence="1">Uncharacterized protein</fullName>
    </submittedName>
</protein>
<comment type="caution">
    <text evidence="1">The sequence shown here is derived from an EMBL/GenBank/DDBJ whole genome shotgun (WGS) entry which is preliminary data.</text>
</comment>
<accession>A0ACB8AE27</accession>
<reference evidence="1" key="1">
    <citation type="journal article" date="2021" name="New Phytol.">
        <title>Evolutionary innovations through gain and loss of genes in the ectomycorrhizal Boletales.</title>
        <authorList>
            <person name="Wu G."/>
            <person name="Miyauchi S."/>
            <person name="Morin E."/>
            <person name="Kuo A."/>
            <person name="Drula E."/>
            <person name="Varga T."/>
            <person name="Kohler A."/>
            <person name="Feng B."/>
            <person name="Cao Y."/>
            <person name="Lipzen A."/>
            <person name="Daum C."/>
            <person name="Hundley H."/>
            <person name="Pangilinan J."/>
            <person name="Johnson J."/>
            <person name="Barry K."/>
            <person name="LaButti K."/>
            <person name="Ng V."/>
            <person name="Ahrendt S."/>
            <person name="Min B."/>
            <person name="Choi I.G."/>
            <person name="Park H."/>
            <person name="Plett J.M."/>
            <person name="Magnuson J."/>
            <person name="Spatafora J.W."/>
            <person name="Nagy L.G."/>
            <person name="Henrissat B."/>
            <person name="Grigoriev I.V."/>
            <person name="Yang Z.L."/>
            <person name="Xu J."/>
            <person name="Martin F.M."/>
        </authorList>
    </citation>
    <scope>NUCLEOTIDE SEQUENCE</scope>
    <source>
        <strain evidence="1">ATCC 28755</strain>
    </source>
</reference>
<name>A0ACB8AE27_9AGAM</name>